<keyword evidence="3" id="KW-1185">Reference proteome</keyword>
<dbReference type="AlphaFoldDB" id="A0A318Z146"/>
<dbReference type="EMBL" id="KZ821477">
    <property type="protein sequence ID" value="PYH30812.1"/>
    <property type="molecule type" value="Genomic_DNA"/>
</dbReference>
<dbReference type="GeneID" id="37126504"/>
<dbReference type="Proteomes" id="UP000247647">
    <property type="component" value="Unassembled WGS sequence"/>
</dbReference>
<gene>
    <name evidence="2" type="ORF">BO87DRAFT_379480</name>
</gene>
<feature type="transmembrane region" description="Helical" evidence="1">
    <location>
        <begin position="63"/>
        <end position="87"/>
    </location>
</feature>
<dbReference type="RefSeq" id="XP_025476290.1">
    <property type="nucleotide sequence ID" value="XM_025624048.1"/>
</dbReference>
<keyword evidence="1" id="KW-0812">Transmembrane</keyword>
<evidence type="ECO:0000313" key="3">
    <source>
        <dbReference type="Proteomes" id="UP000247647"/>
    </source>
</evidence>
<keyword evidence="1" id="KW-1133">Transmembrane helix</keyword>
<evidence type="ECO:0000256" key="1">
    <source>
        <dbReference type="SAM" id="Phobius"/>
    </source>
</evidence>
<sequence>MEKPRFPFLGKAIENPALLSLARSRLGLSLTELLKMETPGETSWILVTRSRPLGQGFTLSWAFFYWVALTHSFACLLACSLAHRLWLNGRTSW</sequence>
<evidence type="ECO:0000313" key="2">
    <source>
        <dbReference type="EMBL" id="PYH30812.1"/>
    </source>
</evidence>
<organism evidence="2 3">
    <name type="scientific">Aspergillus neoniger (strain CBS 115656)</name>
    <dbReference type="NCBI Taxonomy" id="1448310"/>
    <lineage>
        <taxon>Eukaryota</taxon>
        <taxon>Fungi</taxon>
        <taxon>Dikarya</taxon>
        <taxon>Ascomycota</taxon>
        <taxon>Pezizomycotina</taxon>
        <taxon>Eurotiomycetes</taxon>
        <taxon>Eurotiomycetidae</taxon>
        <taxon>Eurotiales</taxon>
        <taxon>Aspergillaceae</taxon>
        <taxon>Aspergillus</taxon>
        <taxon>Aspergillus subgen. Circumdati</taxon>
    </lineage>
</organism>
<proteinExistence type="predicted"/>
<name>A0A318Z146_ASPNB</name>
<keyword evidence="1" id="KW-0472">Membrane</keyword>
<accession>A0A318Z146</accession>
<reference evidence="2" key="1">
    <citation type="submission" date="2016-12" db="EMBL/GenBank/DDBJ databases">
        <title>The genomes of Aspergillus section Nigri reveals drivers in fungal speciation.</title>
        <authorList>
            <consortium name="DOE Joint Genome Institute"/>
            <person name="Vesth T.C."/>
            <person name="Nybo J."/>
            <person name="Theobald S."/>
            <person name="Brandl J."/>
            <person name="Frisvad J.C."/>
            <person name="Nielsen K.F."/>
            <person name="Lyhne E.K."/>
            <person name="Kogle M.E."/>
            <person name="Kuo A."/>
            <person name="Riley R."/>
            <person name="Clum A."/>
            <person name="Nolan M."/>
            <person name="Lipzen A."/>
            <person name="Salamov A."/>
            <person name="Henrissat B."/>
            <person name="Wiebenga A."/>
            <person name="De Vries R.P."/>
            <person name="Grigoriev I.V."/>
            <person name="Mortensen U.H."/>
            <person name="Andersen M.R."/>
            <person name="Baker S.E."/>
        </authorList>
    </citation>
    <scope>NUCLEOTIDE SEQUENCE [LARGE SCALE GENOMIC DNA]</scope>
    <source>
        <strain evidence="2">CBS 115656</strain>
    </source>
</reference>
<protein>
    <submittedName>
        <fullName evidence="2">Uncharacterized protein</fullName>
    </submittedName>
</protein>